<dbReference type="SUPFAM" id="SSF88946">
    <property type="entry name" value="Sigma2 domain of RNA polymerase sigma factors"/>
    <property type="match status" value="1"/>
</dbReference>
<dbReference type="Pfam" id="PF04542">
    <property type="entry name" value="Sigma70_r2"/>
    <property type="match status" value="1"/>
</dbReference>
<dbReference type="InterPro" id="IPR013249">
    <property type="entry name" value="RNA_pol_sigma70_r4_t2"/>
</dbReference>
<evidence type="ECO:0000259" key="5">
    <source>
        <dbReference type="Pfam" id="PF04542"/>
    </source>
</evidence>
<name>A0A5R8KLT8_9BACT</name>
<keyword evidence="2" id="KW-0805">Transcription regulation</keyword>
<dbReference type="OrthoDB" id="9784984at2"/>
<evidence type="ECO:0000313" key="8">
    <source>
        <dbReference type="Proteomes" id="UP000306196"/>
    </source>
</evidence>
<dbReference type="Gene3D" id="1.10.10.10">
    <property type="entry name" value="Winged helix-like DNA-binding domain superfamily/Winged helix DNA-binding domain"/>
    <property type="match status" value="1"/>
</dbReference>
<feature type="domain" description="RNA polymerase sigma factor 70 region 4 type 2" evidence="6">
    <location>
        <begin position="140"/>
        <end position="191"/>
    </location>
</feature>
<dbReference type="InterPro" id="IPR014284">
    <property type="entry name" value="RNA_pol_sigma-70_dom"/>
</dbReference>
<dbReference type="PANTHER" id="PTHR43133:SF53">
    <property type="entry name" value="ECF RNA POLYMERASE SIGMA-E FACTOR"/>
    <property type="match status" value="1"/>
</dbReference>
<proteinExistence type="inferred from homology"/>
<comment type="similarity">
    <text evidence="1">Belongs to the sigma-70 factor family. ECF subfamily.</text>
</comment>
<evidence type="ECO:0000256" key="3">
    <source>
        <dbReference type="ARBA" id="ARBA00023082"/>
    </source>
</evidence>
<dbReference type="Proteomes" id="UP000306196">
    <property type="component" value="Unassembled WGS sequence"/>
</dbReference>
<dbReference type="InterPro" id="IPR036388">
    <property type="entry name" value="WH-like_DNA-bd_sf"/>
</dbReference>
<dbReference type="EMBL" id="VAUV01000001">
    <property type="protein sequence ID" value="TLD72739.1"/>
    <property type="molecule type" value="Genomic_DNA"/>
</dbReference>
<evidence type="ECO:0000313" key="7">
    <source>
        <dbReference type="EMBL" id="TLD72739.1"/>
    </source>
</evidence>
<dbReference type="GO" id="GO:0006352">
    <property type="term" value="P:DNA-templated transcription initiation"/>
    <property type="evidence" value="ECO:0007669"/>
    <property type="project" value="InterPro"/>
</dbReference>
<dbReference type="Gene3D" id="1.10.1740.10">
    <property type="match status" value="1"/>
</dbReference>
<keyword evidence="8" id="KW-1185">Reference proteome</keyword>
<dbReference type="RefSeq" id="WP_138084362.1">
    <property type="nucleotide sequence ID" value="NZ_VAUV01000001.1"/>
</dbReference>
<dbReference type="InterPro" id="IPR013325">
    <property type="entry name" value="RNA_pol_sigma_r2"/>
</dbReference>
<sequence>MSSSASSPPDVELSDADLVRQAQQGNAKAFDLLVTRYRGKVYGMCYHLVHNEQDAWDLAQNAFIKAWRALGSFKGDSAFYTWIYRITHNVAYDWMRKRKIQGDGEFNDEINAAIAVGAEAVPKSDPAPDEAMKNQEIGKRIHQAIAQLSPDHRTAILLREVEGNSYEEIAEIMQSTVGTVMSRLFYARKKLQELLKDTYENA</sequence>
<gene>
    <name evidence="7" type="ORF">FEM03_01305</name>
</gene>
<feature type="domain" description="RNA polymerase sigma-70 region 2" evidence="5">
    <location>
        <begin position="33"/>
        <end position="99"/>
    </location>
</feature>
<dbReference type="InterPro" id="IPR013324">
    <property type="entry name" value="RNA_pol_sigma_r3/r4-like"/>
</dbReference>
<dbReference type="SUPFAM" id="SSF88659">
    <property type="entry name" value="Sigma3 and sigma4 domains of RNA polymerase sigma factors"/>
    <property type="match status" value="1"/>
</dbReference>
<dbReference type="AlphaFoldDB" id="A0A5R8KLT8"/>
<comment type="caution">
    <text evidence="7">The sequence shown here is derived from an EMBL/GenBank/DDBJ whole genome shotgun (WGS) entry which is preliminary data.</text>
</comment>
<keyword evidence="4" id="KW-0804">Transcription</keyword>
<evidence type="ECO:0000256" key="1">
    <source>
        <dbReference type="ARBA" id="ARBA00010641"/>
    </source>
</evidence>
<dbReference type="NCBIfam" id="TIGR02937">
    <property type="entry name" value="sigma70-ECF"/>
    <property type="match status" value="1"/>
</dbReference>
<protein>
    <submittedName>
        <fullName evidence="7">Sigma-70 family RNA polymerase sigma factor</fullName>
    </submittedName>
</protein>
<dbReference type="PANTHER" id="PTHR43133">
    <property type="entry name" value="RNA POLYMERASE ECF-TYPE SIGMA FACTO"/>
    <property type="match status" value="1"/>
</dbReference>
<dbReference type="Pfam" id="PF08281">
    <property type="entry name" value="Sigma70_r4_2"/>
    <property type="match status" value="1"/>
</dbReference>
<accession>A0A5R8KLT8</accession>
<evidence type="ECO:0000256" key="4">
    <source>
        <dbReference type="ARBA" id="ARBA00023163"/>
    </source>
</evidence>
<evidence type="ECO:0000256" key="2">
    <source>
        <dbReference type="ARBA" id="ARBA00023015"/>
    </source>
</evidence>
<evidence type="ECO:0000259" key="6">
    <source>
        <dbReference type="Pfam" id="PF08281"/>
    </source>
</evidence>
<keyword evidence="3" id="KW-0731">Sigma factor</keyword>
<dbReference type="GO" id="GO:0003677">
    <property type="term" value="F:DNA binding"/>
    <property type="evidence" value="ECO:0007669"/>
    <property type="project" value="InterPro"/>
</dbReference>
<dbReference type="InterPro" id="IPR007627">
    <property type="entry name" value="RNA_pol_sigma70_r2"/>
</dbReference>
<dbReference type="InterPro" id="IPR039425">
    <property type="entry name" value="RNA_pol_sigma-70-like"/>
</dbReference>
<dbReference type="GO" id="GO:0016987">
    <property type="term" value="F:sigma factor activity"/>
    <property type="evidence" value="ECO:0007669"/>
    <property type="project" value="UniProtKB-KW"/>
</dbReference>
<dbReference type="CDD" id="cd06171">
    <property type="entry name" value="Sigma70_r4"/>
    <property type="match status" value="1"/>
</dbReference>
<reference evidence="7 8" key="1">
    <citation type="submission" date="2019-05" db="EMBL/GenBank/DDBJ databases">
        <title>Verrucobacter flavum gen. nov., sp. nov. a new member of the family Verrucomicrobiaceae.</title>
        <authorList>
            <person name="Szuroczki S."/>
            <person name="Abbaszade G."/>
            <person name="Szabo A."/>
            <person name="Felfoldi T."/>
            <person name="Schumann P."/>
            <person name="Boka K."/>
            <person name="Keki Z."/>
            <person name="Toumi M."/>
            <person name="Toth E."/>
        </authorList>
    </citation>
    <scope>NUCLEOTIDE SEQUENCE [LARGE SCALE GENOMIC DNA]</scope>
    <source>
        <strain evidence="7 8">MG-N-17</strain>
    </source>
</reference>
<organism evidence="7 8">
    <name type="scientific">Phragmitibacter flavus</name>
    <dbReference type="NCBI Taxonomy" id="2576071"/>
    <lineage>
        <taxon>Bacteria</taxon>
        <taxon>Pseudomonadati</taxon>
        <taxon>Verrucomicrobiota</taxon>
        <taxon>Verrucomicrobiia</taxon>
        <taxon>Verrucomicrobiales</taxon>
        <taxon>Verrucomicrobiaceae</taxon>
        <taxon>Phragmitibacter</taxon>
    </lineage>
</organism>